<organism evidence="1 2">
    <name type="scientific">Naganishia vaughanmartiniae</name>
    <dbReference type="NCBI Taxonomy" id="1424756"/>
    <lineage>
        <taxon>Eukaryota</taxon>
        <taxon>Fungi</taxon>
        <taxon>Dikarya</taxon>
        <taxon>Basidiomycota</taxon>
        <taxon>Agaricomycotina</taxon>
        <taxon>Tremellomycetes</taxon>
        <taxon>Filobasidiales</taxon>
        <taxon>Filobasidiaceae</taxon>
        <taxon>Naganishia</taxon>
    </lineage>
</organism>
<sequence>MALVPCTFARLTPSQALSFAKRSMSTSKCTPRVVLLTGGSWWGSSSPENVGHHFIQQVFRNIHSEDRPLKIYICTRAAPPEGELTRFVKRQNSSQSQGNLDALDPHSTSLDVSLHHLPLNLLNPNSIRNCASEFLSQESRLDVLVLNAAIAPNKRESSGLIIPQRRGGESDESSPEELELETGMMTNVVGSAMLTKLLEPALLKAEISENEVEKPRIVLVSSELHRRLGDLEITPQSVQKLTSPVGWKGMQTYKLTKLIQTIWLYAMQREYKDRIDCVAVSPGFIPSTSLSRASSFSARLFMSYVLHFMPFASTPEEGGRKVYQGAFGDPSEWKGTSRHNGAVYLKNGEAVEPDHRVLDEALGSRWKAWIDNAIATITAPIAALVSPAPNVLIVGGTAGIGAALAQKLAHELPPSAHITFVGRNSSAAATIIASIRQQTSGASGRGTGPVAGIEFAQVDCGRMSDVKRFCEQYSGKLKASGRHLDILILTAGKLSMKGRTLAAPGSKIDAKMAMHFYSRMLFIRQLKTFFVPQSIVMSVLDGKHSDAHSKRIYWDDLGLAKPGHYGLRSAATHCQSMTDIMMQGFASARDPISDDAHAVSLIHAYPGFVATGVLRRMDGPLLVRLALAGLSKLFASSPETCAERLIEGMVQCHRSTLTNVHTEGNTGETTGAGLIQWYNLDQTKIIPKQSVEQKLIEQVQAHTWQVVDAELEMSL</sequence>
<reference evidence="1" key="1">
    <citation type="submission" date="2023-04" db="EMBL/GenBank/DDBJ databases">
        <title>Draft Genome sequencing of Naganishia species isolated from polar environments using Oxford Nanopore Technology.</title>
        <authorList>
            <person name="Leo P."/>
            <person name="Venkateswaran K."/>
        </authorList>
    </citation>
    <scope>NUCLEOTIDE SEQUENCE</scope>
    <source>
        <strain evidence="1">MNA-CCFEE 5425</strain>
    </source>
</reference>
<protein>
    <submittedName>
        <fullName evidence="1">Uncharacterized protein</fullName>
    </submittedName>
</protein>
<keyword evidence="2" id="KW-1185">Reference proteome</keyword>
<comment type="caution">
    <text evidence="1">The sequence shown here is derived from an EMBL/GenBank/DDBJ whole genome shotgun (WGS) entry which is preliminary data.</text>
</comment>
<accession>A0ACC2WS29</accession>
<name>A0ACC2WS29_9TREE</name>
<evidence type="ECO:0000313" key="2">
    <source>
        <dbReference type="Proteomes" id="UP001243375"/>
    </source>
</evidence>
<dbReference type="Proteomes" id="UP001243375">
    <property type="component" value="Unassembled WGS sequence"/>
</dbReference>
<dbReference type="EMBL" id="JASBWU010000020">
    <property type="protein sequence ID" value="KAJ9113985.1"/>
    <property type="molecule type" value="Genomic_DNA"/>
</dbReference>
<gene>
    <name evidence="1" type="ORF">QFC22_005803</name>
</gene>
<proteinExistence type="predicted"/>
<evidence type="ECO:0000313" key="1">
    <source>
        <dbReference type="EMBL" id="KAJ9113985.1"/>
    </source>
</evidence>